<evidence type="ECO:0000256" key="1">
    <source>
        <dbReference type="SAM" id="MobiDB-lite"/>
    </source>
</evidence>
<sequence>MTKHTQLSEDVHALGCVRACGGVRRGDGPRGGGVGLGRLGLCCCFKNGLSKRPGGRDDTKPHPHTHTWTHTDAHGRTRRHAHTRTKRK</sequence>
<dbReference type="AlphaFoldDB" id="A0A4Z2HI97"/>
<reference evidence="2 3" key="1">
    <citation type="submission" date="2019-03" db="EMBL/GenBank/DDBJ databases">
        <title>First draft genome of Liparis tanakae, snailfish: a comprehensive survey of snailfish specific genes.</title>
        <authorList>
            <person name="Kim W."/>
            <person name="Song I."/>
            <person name="Jeong J.-H."/>
            <person name="Kim D."/>
            <person name="Kim S."/>
            <person name="Ryu S."/>
            <person name="Song J.Y."/>
            <person name="Lee S.K."/>
        </authorList>
    </citation>
    <scope>NUCLEOTIDE SEQUENCE [LARGE SCALE GENOMIC DNA]</scope>
    <source>
        <tissue evidence="2">Muscle</tissue>
    </source>
</reference>
<feature type="compositionally biased region" description="Basic residues" evidence="1">
    <location>
        <begin position="76"/>
        <end position="88"/>
    </location>
</feature>
<evidence type="ECO:0000313" key="3">
    <source>
        <dbReference type="Proteomes" id="UP000314294"/>
    </source>
</evidence>
<proteinExistence type="predicted"/>
<keyword evidence="3" id="KW-1185">Reference proteome</keyword>
<organism evidence="2 3">
    <name type="scientific">Liparis tanakae</name>
    <name type="common">Tanaka's snailfish</name>
    <dbReference type="NCBI Taxonomy" id="230148"/>
    <lineage>
        <taxon>Eukaryota</taxon>
        <taxon>Metazoa</taxon>
        <taxon>Chordata</taxon>
        <taxon>Craniata</taxon>
        <taxon>Vertebrata</taxon>
        <taxon>Euteleostomi</taxon>
        <taxon>Actinopterygii</taxon>
        <taxon>Neopterygii</taxon>
        <taxon>Teleostei</taxon>
        <taxon>Neoteleostei</taxon>
        <taxon>Acanthomorphata</taxon>
        <taxon>Eupercaria</taxon>
        <taxon>Perciformes</taxon>
        <taxon>Cottioidei</taxon>
        <taxon>Cottales</taxon>
        <taxon>Liparidae</taxon>
        <taxon>Liparis</taxon>
    </lineage>
</organism>
<feature type="region of interest" description="Disordered" evidence="1">
    <location>
        <begin position="51"/>
        <end position="88"/>
    </location>
</feature>
<dbReference type="EMBL" id="SRLO01000249">
    <property type="protein sequence ID" value="TNN64663.1"/>
    <property type="molecule type" value="Genomic_DNA"/>
</dbReference>
<accession>A0A4Z2HI97</accession>
<gene>
    <name evidence="2" type="ORF">EYF80_025172</name>
</gene>
<comment type="caution">
    <text evidence="2">The sequence shown here is derived from an EMBL/GenBank/DDBJ whole genome shotgun (WGS) entry which is preliminary data.</text>
</comment>
<evidence type="ECO:0000313" key="2">
    <source>
        <dbReference type="EMBL" id="TNN64663.1"/>
    </source>
</evidence>
<name>A0A4Z2HI97_9TELE</name>
<dbReference type="Proteomes" id="UP000314294">
    <property type="component" value="Unassembled WGS sequence"/>
</dbReference>
<protein>
    <submittedName>
        <fullName evidence="2">Uncharacterized protein</fullName>
    </submittedName>
</protein>